<dbReference type="Pfam" id="PF01823">
    <property type="entry name" value="MACPF"/>
    <property type="match status" value="1"/>
</dbReference>
<dbReference type="GO" id="GO:0009626">
    <property type="term" value="P:plant-type hypersensitive response"/>
    <property type="evidence" value="ECO:0007669"/>
    <property type="project" value="TreeGrafter"/>
</dbReference>
<evidence type="ECO:0000313" key="2">
    <source>
        <dbReference type="EMBL" id="GJN05231.1"/>
    </source>
</evidence>
<sequence length="415" mass="47257">MFNSLFEFSGYWYRDAINTKSLVFDGWSISLYTVALSQSCIQLCDHVTQAVPTTWDPAAMARFIQKFGTHIVVAVNMGGKDAIYLKQQGSSSLQAVVVQQRMKEMSDRRFLDASNQCDMSNKDAYWKDKEDVREQQLRLPESSPSSSYCSKEDLVFMVKQRGGKEWDKEMHHRKWIKTVQAQPDVISMSFLPITSLLVNVPGSGFVNHAINLYLRYKHPIEGLHQFLEFQLPRQWAPLMSEVPLCPNRHRQISVFFPFNFIGPKLCVRTNMVDVGGRPVTGLRLCLVERKNNTLAIHLEHLSSLPEMIQLVDDPYNHKTPEPHNRKYIEAFGSWKGFSYVYTGPVESDDDSSIVTGAMLHVSSNGFKKLLSLRLRFSKVCNATLVKNPEWEGSPNIGQKCELSSEAKKPAHIGMM</sequence>
<name>A0AAV5D454_ELECO</name>
<organism evidence="2 3">
    <name type="scientific">Eleusine coracana subsp. coracana</name>
    <dbReference type="NCBI Taxonomy" id="191504"/>
    <lineage>
        <taxon>Eukaryota</taxon>
        <taxon>Viridiplantae</taxon>
        <taxon>Streptophyta</taxon>
        <taxon>Embryophyta</taxon>
        <taxon>Tracheophyta</taxon>
        <taxon>Spermatophyta</taxon>
        <taxon>Magnoliopsida</taxon>
        <taxon>Liliopsida</taxon>
        <taxon>Poales</taxon>
        <taxon>Poaceae</taxon>
        <taxon>PACMAD clade</taxon>
        <taxon>Chloridoideae</taxon>
        <taxon>Cynodonteae</taxon>
        <taxon>Eleusininae</taxon>
        <taxon>Eleusine</taxon>
    </lineage>
</organism>
<reference evidence="2" key="2">
    <citation type="submission" date="2021-12" db="EMBL/GenBank/DDBJ databases">
        <title>Resequencing data analysis of finger millet.</title>
        <authorList>
            <person name="Hatakeyama M."/>
            <person name="Aluri S."/>
            <person name="Balachadran M.T."/>
            <person name="Sivarajan S.R."/>
            <person name="Poveda L."/>
            <person name="Shimizu-Inatsugi R."/>
            <person name="Schlapbach R."/>
            <person name="Sreeman S.M."/>
            <person name="Shimizu K.K."/>
        </authorList>
    </citation>
    <scope>NUCLEOTIDE SEQUENCE</scope>
</reference>
<dbReference type="PANTHER" id="PTHR33199">
    <property type="entry name" value="MACPF DOMAIN-CONTAINING PROTEIN CAD1"/>
    <property type="match status" value="1"/>
</dbReference>
<dbReference type="InterPro" id="IPR044663">
    <property type="entry name" value="CAD1/NSL1-like"/>
</dbReference>
<dbReference type="Proteomes" id="UP001054889">
    <property type="component" value="Unassembled WGS sequence"/>
</dbReference>
<reference evidence="2" key="1">
    <citation type="journal article" date="2018" name="DNA Res.">
        <title>Multiple hybrid de novo genome assembly of finger millet, an orphan allotetraploid crop.</title>
        <authorList>
            <person name="Hatakeyama M."/>
            <person name="Aluri S."/>
            <person name="Balachadran M.T."/>
            <person name="Sivarajan S.R."/>
            <person name="Patrignani A."/>
            <person name="Gruter S."/>
            <person name="Poveda L."/>
            <person name="Shimizu-Inatsugi R."/>
            <person name="Baeten J."/>
            <person name="Francoijs K.J."/>
            <person name="Nataraja K.N."/>
            <person name="Reddy Y.A.N."/>
            <person name="Phadnis S."/>
            <person name="Ravikumar R.L."/>
            <person name="Schlapbach R."/>
            <person name="Sreeman S.M."/>
            <person name="Shimizu K.K."/>
        </authorList>
    </citation>
    <scope>NUCLEOTIDE SEQUENCE</scope>
</reference>
<dbReference type="InterPro" id="IPR020864">
    <property type="entry name" value="MACPF"/>
</dbReference>
<evidence type="ECO:0000259" key="1">
    <source>
        <dbReference type="PROSITE" id="PS51412"/>
    </source>
</evidence>
<dbReference type="PANTHER" id="PTHR33199:SF12">
    <property type="entry name" value="MACPF DOMAIN-CONTAINING PROTEIN"/>
    <property type="match status" value="1"/>
</dbReference>
<dbReference type="GO" id="GO:0005886">
    <property type="term" value="C:plasma membrane"/>
    <property type="evidence" value="ECO:0007669"/>
    <property type="project" value="TreeGrafter"/>
</dbReference>
<dbReference type="SMART" id="SM00457">
    <property type="entry name" value="MACPF"/>
    <property type="match status" value="1"/>
</dbReference>
<dbReference type="EMBL" id="BQKI01000012">
    <property type="protein sequence ID" value="GJN05231.1"/>
    <property type="molecule type" value="Genomic_DNA"/>
</dbReference>
<accession>A0AAV5D454</accession>
<evidence type="ECO:0000313" key="3">
    <source>
        <dbReference type="Proteomes" id="UP001054889"/>
    </source>
</evidence>
<keyword evidence="3" id="KW-1185">Reference proteome</keyword>
<comment type="caution">
    <text evidence="2">The sequence shown here is derived from an EMBL/GenBank/DDBJ whole genome shotgun (WGS) entry which is preliminary data.</text>
</comment>
<gene>
    <name evidence="2" type="primary">ga22842</name>
    <name evidence="2" type="ORF">PR202_ga22842</name>
</gene>
<protein>
    <recommendedName>
        <fullName evidence="1">MACPF domain-containing protein</fullName>
    </recommendedName>
</protein>
<dbReference type="AlphaFoldDB" id="A0AAV5D454"/>
<dbReference type="GO" id="GO:2000031">
    <property type="term" value="P:regulation of salicylic acid mediated signaling pathway"/>
    <property type="evidence" value="ECO:0007669"/>
    <property type="project" value="InterPro"/>
</dbReference>
<dbReference type="PROSITE" id="PS51412">
    <property type="entry name" value="MACPF_2"/>
    <property type="match status" value="1"/>
</dbReference>
<proteinExistence type="predicted"/>
<feature type="domain" description="MACPF" evidence="1">
    <location>
        <begin position="1"/>
        <end position="227"/>
    </location>
</feature>